<dbReference type="GO" id="GO:0043295">
    <property type="term" value="F:glutathione binding"/>
    <property type="evidence" value="ECO:0007669"/>
    <property type="project" value="TreeGrafter"/>
</dbReference>
<dbReference type="InterPro" id="IPR040079">
    <property type="entry name" value="Glutathione_S-Trfase"/>
</dbReference>
<accession>A0A2U2J0Y0</accession>
<dbReference type="CDD" id="cd00299">
    <property type="entry name" value="GST_C_family"/>
    <property type="match status" value="1"/>
</dbReference>
<evidence type="ECO:0000259" key="3">
    <source>
        <dbReference type="PROSITE" id="PS50404"/>
    </source>
</evidence>
<gene>
    <name evidence="5" type="ORF">DF286_02950</name>
</gene>
<dbReference type="GO" id="GO:0004364">
    <property type="term" value="F:glutathione transferase activity"/>
    <property type="evidence" value="ECO:0007669"/>
    <property type="project" value="UniProtKB-EC"/>
</dbReference>
<dbReference type="Gene3D" id="3.40.30.10">
    <property type="entry name" value="Glutaredoxin"/>
    <property type="match status" value="1"/>
</dbReference>
<dbReference type="InterPro" id="IPR036282">
    <property type="entry name" value="Glutathione-S-Trfase_C_sf"/>
</dbReference>
<dbReference type="Proteomes" id="UP000245916">
    <property type="component" value="Unassembled WGS sequence"/>
</dbReference>
<dbReference type="SFLD" id="SFLDS00019">
    <property type="entry name" value="Glutathione_Transferase_(cytos"/>
    <property type="match status" value="1"/>
</dbReference>
<dbReference type="EMBL" id="QFFF01000001">
    <property type="protein sequence ID" value="PWG01941.1"/>
    <property type="molecule type" value="Genomic_DNA"/>
</dbReference>
<name>A0A2U2J0Y0_9SPHN</name>
<comment type="caution">
    <text evidence="5">The sequence shown here is derived from an EMBL/GenBank/DDBJ whole genome shotgun (WGS) entry which is preliminary data.</text>
</comment>
<proteinExistence type="predicted"/>
<dbReference type="OrthoDB" id="9782992at2"/>
<feature type="domain" description="GST C-terminal" evidence="4">
    <location>
        <begin position="87"/>
        <end position="217"/>
    </location>
</feature>
<dbReference type="PANTHER" id="PTHR43900:SF3">
    <property type="entry name" value="GLUTATHIONE S-TRANSFERASE RHO"/>
    <property type="match status" value="1"/>
</dbReference>
<dbReference type="GO" id="GO:0006749">
    <property type="term" value="P:glutathione metabolic process"/>
    <property type="evidence" value="ECO:0007669"/>
    <property type="project" value="TreeGrafter"/>
</dbReference>
<protein>
    <recommendedName>
        <fullName evidence="1">glutathione transferase</fullName>
        <ecNumber evidence="1">2.5.1.18</ecNumber>
    </recommendedName>
</protein>
<evidence type="ECO:0000256" key="1">
    <source>
        <dbReference type="ARBA" id="ARBA00012452"/>
    </source>
</evidence>
<dbReference type="SFLD" id="SFLDG00358">
    <property type="entry name" value="Main_(cytGST)"/>
    <property type="match status" value="1"/>
</dbReference>
<sequence>MADPVHLHGYRYSVYNRVARLALLLKKVEHQTIEVNPFAELSEAYLMLHPFGRVPVLTHGAFKLFETSAITRYVDRAFKGRALQPETAAALARMDQVIAAIDAYAYWPMVRQVASHAFFRPYFGEQSSREEVDAGLEASKTVLAFLDVVAGEGEVLTGRDITLADCHLAPMMDYFVRAEEGKAALSPHLALQRWWDRVSVLDILRVTDPFATQTASK</sequence>
<dbReference type="InterPro" id="IPR004046">
    <property type="entry name" value="GST_C"/>
</dbReference>
<evidence type="ECO:0000259" key="4">
    <source>
        <dbReference type="PROSITE" id="PS50405"/>
    </source>
</evidence>
<dbReference type="PROSITE" id="PS50405">
    <property type="entry name" value="GST_CTER"/>
    <property type="match status" value="1"/>
</dbReference>
<dbReference type="SUPFAM" id="SSF52833">
    <property type="entry name" value="Thioredoxin-like"/>
    <property type="match status" value="1"/>
</dbReference>
<evidence type="ECO:0000256" key="2">
    <source>
        <dbReference type="ARBA" id="ARBA00022679"/>
    </source>
</evidence>
<keyword evidence="2 5" id="KW-0808">Transferase</keyword>
<dbReference type="InterPro" id="IPR004045">
    <property type="entry name" value="Glutathione_S-Trfase_N"/>
</dbReference>
<dbReference type="Pfam" id="PF13417">
    <property type="entry name" value="GST_N_3"/>
    <property type="match status" value="1"/>
</dbReference>
<dbReference type="Pfam" id="PF00043">
    <property type="entry name" value="GST_C"/>
    <property type="match status" value="1"/>
</dbReference>
<dbReference type="GO" id="GO:0005737">
    <property type="term" value="C:cytoplasm"/>
    <property type="evidence" value="ECO:0007669"/>
    <property type="project" value="TreeGrafter"/>
</dbReference>
<reference evidence="5 6" key="1">
    <citation type="submission" date="2018-05" db="EMBL/GenBank/DDBJ databases">
        <title>Genome of Sphingosinicella humi QZX222.</title>
        <authorList>
            <person name="Qiao Z."/>
            <person name="Wang G."/>
        </authorList>
    </citation>
    <scope>NUCLEOTIDE SEQUENCE [LARGE SCALE GENOMIC DNA]</scope>
    <source>
        <strain evidence="5 6">QZX222</strain>
    </source>
</reference>
<dbReference type="InterPro" id="IPR010987">
    <property type="entry name" value="Glutathione-S-Trfase_C-like"/>
</dbReference>
<dbReference type="AlphaFoldDB" id="A0A2U2J0Y0"/>
<organism evidence="5 6">
    <name type="scientific">Allosphingosinicella humi</name>
    <dbReference type="NCBI Taxonomy" id="2068657"/>
    <lineage>
        <taxon>Bacteria</taxon>
        <taxon>Pseudomonadati</taxon>
        <taxon>Pseudomonadota</taxon>
        <taxon>Alphaproteobacteria</taxon>
        <taxon>Sphingomonadales</taxon>
        <taxon>Sphingomonadaceae</taxon>
        <taxon>Allosphingosinicella</taxon>
    </lineage>
</organism>
<dbReference type="PANTHER" id="PTHR43900">
    <property type="entry name" value="GLUTATHIONE S-TRANSFERASE RHO"/>
    <property type="match status" value="1"/>
</dbReference>
<dbReference type="PROSITE" id="PS50404">
    <property type="entry name" value="GST_NTER"/>
    <property type="match status" value="1"/>
</dbReference>
<dbReference type="InterPro" id="IPR036249">
    <property type="entry name" value="Thioredoxin-like_sf"/>
</dbReference>
<evidence type="ECO:0000313" key="5">
    <source>
        <dbReference type="EMBL" id="PWG01941.1"/>
    </source>
</evidence>
<dbReference type="EC" id="2.5.1.18" evidence="1"/>
<feature type="domain" description="GST N-terminal" evidence="3">
    <location>
        <begin position="3"/>
        <end position="82"/>
    </location>
</feature>
<dbReference type="Gene3D" id="1.20.1050.10">
    <property type="match status" value="1"/>
</dbReference>
<evidence type="ECO:0000313" key="6">
    <source>
        <dbReference type="Proteomes" id="UP000245916"/>
    </source>
</evidence>
<dbReference type="SUPFAM" id="SSF47616">
    <property type="entry name" value="GST C-terminal domain-like"/>
    <property type="match status" value="1"/>
</dbReference>
<dbReference type="RefSeq" id="WP_109270081.1">
    <property type="nucleotide sequence ID" value="NZ_QFFF01000001.1"/>
</dbReference>
<keyword evidence="6" id="KW-1185">Reference proteome</keyword>